<dbReference type="PANTHER" id="PTHR43649">
    <property type="entry name" value="ARABINOSE-BINDING PROTEIN-RELATED"/>
    <property type="match status" value="1"/>
</dbReference>
<evidence type="ECO:0000313" key="5">
    <source>
        <dbReference type="EMBL" id="MCX5567580.1"/>
    </source>
</evidence>
<dbReference type="GO" id="GO:0042597">
    <property type="term" value="C:periplasmic space"/>
    <property type="evidence" value="ECO:0007669"/>
    <property type="project" value="UniProtKB-SubCell"/>
</dbReference>
<dbReference type="Proteomes" id="UP001144805">
    <property type="component" value="Unassembled WGS sequence"/>
</dbReference>
<protein>
    <submittedName>
        <fullName evidence="5">Extracellular solute-binding protein</fullName>
    </submittedName>
</protein>
<feature type="signal peptide" evidence="4">
    <location>
        <begin position="1"/>
        <end position="30"/>
    </location>
</feature>
<dbReference type="Pfam" id="PF01547">
    <property type="entry name" value="SBP_bac_1"/>
    <property type="match status" value="1"/>
</dbReference>
<feature type="chain" id="PRO_5040955182" evidence="4">
    <location>
        <begin position="31"/>
        <end position="416"/>
    </location>
</feature>
<comment type="similarity">
    <text evidence="2">Belongs to the bacterial solute-binding protein 1 family.</text>
</comment>
<comment type="caution">
    <text evidence="5">The sequence shown here is derived from an EMBL/GenBank/DDBJ whole genome shotgun (WGS) entry which is preliminary data.</text>
</comment>
<dbReference type="PANTHER" id="PTHR43649:SF12">
    <property type="entry name" value="DIACETYLCHITOBIOSE BINDING PROTEIN DASA"/>
    <property type="match status" value="1"/>
</dbReference>
<dbReference type="InterPro" id="IPR006059">
    <property type="entry name" value="SBP"/>
</dbReference>
<comment type="subcellular location">
    <subcellularLocation>
        <location evidence="1">Periplasm</location>
    </subcellularLocation>
</comment>
<dbReference type="AlphaFoldDB" id="A0A9X3E675"/>
<dbReference type="PROSITE" id="PS51318">
    <property type="entry name" value="TAT"/>
    <property type="match status" value="1"/>
</dbReference>
<accession>A0A9X3E675</accession>
<dbReference type="SUPFAM" id="SSF53850">
    <property type="entry name" value="Periplasmic binding protein-like II"/>
    <property type="match status" value="1"/>
</dbReference>
<keyword evidence="4" id="KW-0732">Signal</keyword>
<gene>
    <name evidence="5" type="ORF">OSH07_00075</name>
</gene>
<dbReference type="InterPro" id="IPR050490">
    <property type="entry name" value="Bact_solute-bd_prot1"/>
</dbReference>
<organism evidence="5 6">
    <name type="scientific">Kaistia nematophila</name>
    <dbReference type="NCBI Taxonomy" id="2994654"/>
    <lineage>
        <taxon>Bacteria</taxon>
        <taxon>Pseudomonadati</taxon>
        <taxon>Pseudomonadota</taxon>
        <taxon>Alphaproteobacteria</taxon>
        <taxon>Hyphomicrobiales</taxon>
        <taxon>Kaistiaceae</taxon>
        <taxon>Kaistia</taxon>
    </lineage>
</organism>
<dbReference type="EMBL" id="JAPKNK010000001">
    <property type="protein sequence ID" value="MCX5567580.1"/>
    <property type="molecule type" value="Genomic_DNA"/>
</dbReference>
<evidence type="ECO:0000256" key="3">
    <source>
        <dbReference type="ARBA" id="ARBA00022764"/>
    </source>
</evidence>
<name>A0A9X3E675_9HYPH</name>
<reference evidence="5" key="1">
    <citation type="submission" date="2022-11" db="EMBL/GenBank/DDBJ databases">
        <title>Biodiversity and phylogenetic relationships of bacteria.</title>
        <authorList>
            <person name="Machado R.A.R."/>
            <person name="Bhat A."/>
            <person name="Loulou A."/>
            <person name="Kallel S."/>
        </authorList>
    </citation>
    <scope>NUCLEOTIDE SEQUENCE</scope>
    <source>
        <strain evidence="5">K-TC2</strain>
    </source>
</reference>
<evidence type="ECO:0000256" key="4">
    <source>
        <dbReference type="SAM" id="SignalP"/>
    </source>
</evidence>
<sequence>MVANITRRSLMAGSAALVAGAALAPMRAFAASNINYWHHFTSQAEFAGLQAVMEAFAKAKPDITITQENIPNPEFMAKFTAAVVSGSRPDTTMVTAERLADMLAMEGLVDITARVDGWSEKAHFPEDRWKGISREGKIYGVPAFAFVDWGYYRSDWFEEAGIAGPPTNYAEFVDIAKKLTDPAKGRFGFGMRGGAGGQKYVLDMMESFGAPVVDAEGNIGLDRDKAIEAVKFYAGLFTTEKVVPPSAPGDGYRQIMEAFRTGQTAMVWHHTGSFQEISAALKPGVEFKTFAIPAGPAARVARLAYLYNALMKEENADASWDWISYWGQSEPAIAFLEKTGYFPANAAVVKDERITSNPLYAPAVETLSFGRLPANFVGIAGWSEHTVLAAFQKVLIGQMTAEDAVDEMIAGLEETK</sequence>
<evidence type="ECO:0000256" key="1">
    <source>
        <dbReference type="ARBA" id="ARBA00004418"/>
    </source>
</evidence>
<dbReference type="Gene3D" id="3.40.190.10">
    <property type="entry name" value="Periplasmic binding protein-like II"/>
    <property type="match status" value="1"/>
</dbReference>
<dbReference type="InterPro" id="IPR006311">
    <property type="entry name" value="TAT_signal"/>
</dbReference>
<proteinExistence type="inferred from homology"/>
<evidence type="ECO:0000256" key="2">
    <source>
        <dbReference type="ARBA" id="ARBA00008520"/>
    </source>
</evidence>
<keyword evidence="6" id="KW-1185">Reference proteome</keyword>
<dbReference type="RefSeq" id="WP_266336571.1">
    <property type="nucleotide sequence ID" value="NZ_JAPKNK010000001.1"/>
</dbReference>
<evidence type="ECO:0000313" key="6">
    <source>
        <dbReference type="Proteomes" id="UP001144805"/>
    </source>
</evidence>
<keyword evidence="3" id="KW-0574">Periplasm</keyword>